<gene>
    <name evidence="2" type="ORF">WALSEDRAFT_58622</name>
</gene>
<accession>I4Y6P4</accession>
<dbReference type="EMBL" id="JH668247">
    <property type="protein sequence ID" value="EIM19636.1"/>
    <property type="molecule type" value="Genomic_DNA"/>
</dbReference>
<dbReference type="GeneID" id="18473039"/>
<keyword evidence="3" id="KW-1185">Reference proteome</keyword>
<protein>
    <submittedName>
        <fullName evidence="2">Uncharacterized protein</fullName>
    </submittedName>
</protein>
<feature type="region of interest" description="Disordered" evidence="1">
    <location>
        <begin position="47"/>
        <end position="124"/>
    </location>
</feature>
<organism evidence="2 3">
    <name type="scientific">Wallemia mellicola (strain ATCC MYA-4683 / CBS 633.66)</name>
    <name type="common">Wallemia sebi (CBS 633.66)</name>
    <dbReference type="NCBI Taxonomy" id="671144"/>
    <lineage>
        <taxon>Eukaryota</taxon>
        <taxon>Fungi</taxon>
        <taxon>Dikarya</taxon>
        <taxon>Basidiomycota</taxon>
        <taxon>Wallemiomycotina</taxon>
        <taxon>Wallemiomycetes</taxon>
        <taxon>Wallemiales</taxon>
        <taxon>Wallemiaceae</taxon>
        <taxon>Wallemia</taxon>
    </lineage>
</organism>
<name>I4Y6P4_WALMC</name>
<evidence type="ECO:0000313" key="2">
    <source>
        <dbReference type="EMBL" id="EIM19636.1"/>
    </source>
</evidence>
<evidence type="ECO:0000256" key="1">
    <source>
        <dbReference type="SAM" id="MobiDB-lite"/>
    </source>
</evidence>
<dbReference type="RefSeq" id="XP_006960299.1">
    <property type="nucleotide sequence ID" value="XM_006960237.1"/>
</dbReference>
<dbReference type="KEGG" id="wse:WALSEDRAFT_58622"/>
<dbReference type="HOGENOM" id="CLU_2005679_0_0_1"/>
<dbReference type="Proteomes" id="UP000005242">
    <property type="component" value="Unassembled WGS sequence"/>
</dbReference>
<sequence>MSTSLNIYLKNILQNTLDKSNKVSLDKLRLARNNCLEKHLVMNANKNIEQEEEEDEIIIDNQLFSDTLGSPPPAPPQHHPPPKNALKRPLHDSLNYPNKRSRKPKAVIVSSDEDDDVDPEFSVQ</sequence>
<reference evidence="2 3" key="1">
    <citation type="journal article" date="2012" name="Fungal Genet. Biol.">
        <title>The genome of the xerotolerant mold Wallemia sebi reveals adaptations to osmotic stress and suggests cryptic sexual reproduction.</title>
        <authorList>
            <person name="Padamsee M."/>
            <person name="Kumar T.K.A."/>
            <person name="Riley R."/>
            <person name="Binder M."/>
            <person name="Boyd A."/>
            <person name="Calvo A.M."/>
            <person name="Furukawa K."/>
            <person name="Hesse C."/>
            <person name="Hohmann S."/>
            <person name="James T.Y."/>
            <person name="LaButti K."/>
            <person name="Lapidus A."/>
            <person name="Lindquist E."/>
            <person name="Lucas S."/>
            <person name="Miller K."/>
            <person name="Shantappa S."/>
            <person name="Grigoriev I.V."/>
            <person name="Hibbett D.S."/>
            <person name="McLaughlin D.J."/>
            <person name="Spatafora J.W."/>
            <person name="Aime M.C."/>
        </authorList>
    </citation>
    <scope>NUCLEOTIDE SEQUENCE [LARGE SCALE GENOMIC DNA]</scope>
    <source>
        <strain evidence="3">ATCC MYA-4683 / CBS 633.66</strain>
    </source>
</reference>
<dbReference type="AlphaFoldDB" id="I4Y6P4"/>
<feature type="compositionally biased region" description="Acidic residues" evidence="1">
    <location>
        <begin position="111"/>
        <end position="124"/>
    </location>
</feature>
<evidence type="ECO:0000313" key="3">
    <source>
        <dbReference type="Proteomes" id="UP000005242"/>
    </source>
</evidence>
<feature type="compositionally biased region" description="Pro residues" evidence="1">
    <location>
        <begin position="70"/>
        <end position="83"/>
    </location>
</feature>
<dbReference type="InParanoid" id="I4Y6P4"/>
<proteinExistence type="predicted"/>